<gene>
    <name evidence="2" type="ORF">COW36_20020</name>
</gene>
<sequence length="199" mass="23304">MSRRPRLKVMIASTIYGFEDQLEQICATFQGYGYTVLNSYKRTIPVHPGLSNQENCLKAVEACDLFFGIIRPQYGAVVDGERSITHYEMRKAIELKKPRWFIAHRDISVARQLLKQYMFNQGGTINPDFQYRKNAVLDDIRVIQLYNDTILNNLPPQERVGHWVDEYFKLIDILTCIETQFKDKVRIKEIVEQMRVQAP</sequence>
<dbReference type="Pfam" id="PF13271">
    <property type="entry name" value="DUF4062"/>
    <property type="match status" value="1"/>
</dbReference>
<evidence type="ECO:0000313" key="3">
    <source>
        <dbReference type="Proteomes" id="UP000231019"/>
    </source>
</evidence>
<proteinExistence type="predicted"/>
<dbReference type="EMBL" id="PFFQ01000055">
    <property type="protein sequence ID" value="PIW14935.1"/>
    <property type="molecule type" value="Genomic_DNA"/>
</dbReference>
<accession>A0A2M7FZU7</accession>
<feature type="domain" description="DUF4062" evidence="1">
    <location>
        <begin position="8"/>
        <end position="92"/>
    </location>
</feature>
<name>A0A2M7FZU7_9BACT</name>
<dbReference type="AlphaFoldDB" id="A0A2M7FZU7"/>
<evidence type="ECO:0000313" key="2">
    <source>
        <dbReference type="EMBL" id="PIW14935.1"/>
    </source>
</evidence>
<protein>
    <recommendedName>
        <fullName evidence="1">DUF4062 domain-containing protein</fullName>
    </recommendedName>
</protein>
<reference evidence="2 3" key="1">
    <citation type="submission" date="2017-09" db="EMBL/GenBank/DDBJ databases">
        <title>Depth-based differentiation of microbial function through sediment-hosted aquifers and enrichment of novel symbionts in the deep terrestrial subsurface.</title>
        <authorList>
            <person name="Probst A.J."/>
            <person name="Ladd B."/>
            <person name="Jarett J.K."/>
            <person name="Geller-Mcgrath D.E."/>
            <person name="Sieber C.M."/>
            <person name="Emerson J.B."/>
            <person name="Anantharaman K."/>
            <person name="Thomas B.C."/>
            <person name="Malmstrom R."/>
            <person name="Stieglmeier M."/>
            <person name="Klingl A."/>
            <person name="Woyke T."/>
            <person name="Ryan C.M."/>
            <person name="Banfield J.F."/>
        </authorList>
    </citation>
    <scope>NUCLEOTIDE SEQUENCE [LARGE SCALE GENOMIC DNA]</scope>
    <source>
        <strain evidence="2">CG17_big_fil_post_rev_8_21_14_2_50_48_46</strain>
    </source>
</reference>
<evidence type="ECO:0000259" key="1">
    <source>
        <dbReference type="Pfam" id="PF13271"/>
    </source>
</evidence>
<organism evidence="2 3">
    <name type="scientific">bacterium (Candidatus Blackallbacteria) CG17_big_fil_post_rev_8_21_14_2_50_48_46</name>
    <dbReference type="NCBI Taxonomy" id="2014261"/>
    <lineage>
        <taxon>Bacteria</taxon>
        <taxon>Candidatus Blackallbacteria</taxon>
    </lineage>
</organism>
<dbReference type="InterPro" id="IPR025139">
    <property type="entry name" value="DUF4062"/>
</dbReference>
<comment type="caution">
    <text evidence="2">The sequence shown here is derived from an EMBL/GenBank/DDBJ whole genome shotgun (WGS) entry which is preliminary data.</text>
</comment>
<dbReference type="Proteomes" id="UP000231019">
    <property type="component" value="Unassembled WGS sequence"/>
</dbReference>